<feature type="transmembrane region" description="Helical" evidence="2">
    <location>
        <begin position="161"/>
        <end position="180"/>
    </location>
</feature>
<feature type="region of interest" description="Disordered" evidence="1">
    <location>
        <begin position="1"/>
        <end position="32"/>
    </location>
</feature>
<accession>A0A2T4BWD1</accession>
<protein>
    <submittedName>
        <fullName evidence="3">Uncharacterized protein</fullName>
    </submittedName>
</protein>
<keyword evidence="4" id="KW-1185">Reference proteome</keyword>
<keyword evidence="2" id="KW-1133">Transmembrane helix</keyword>
<evidence type="ECO:0000313" key="3">
    <source>
        <dbReference type="EMBL" id="PTB73600.1"/>
    </source>
</evidence>
<evidence type="ECO:0000256" key="2">
    <source>
        <dbReference type="SAM" id="Phobius"/>
    </source>
</evidence>
<evidence type="ECO:0000313" key="4">
    <source>
        <dbReference type="Proteomes" id="UP000240760"/>
    </source>
</evidence>
<feature type="transmembrane region" description="Helical" evidence="2">
    <location>
        <begin position="129"/>
        <end position="155"/>
    </location>
</feature>
<evidence type="ECO:0000256" key="1">
    <source>
        <dbReference type="SAM" id="MobiDB-lite"/>
    </source>
</evidence>
<dbReference type="EMBL" id="KZ679138">
    <property type="protein sequence ID" value="PTB73600.1"/>
    <property type="molecule type" value="Genomic_DNA"/>
</dbReference>
<sequence length="182" mass="20439">MRVSTAPTKSQDKTQRHKNPSETSKSSLNKSDLPSQIILGRCKAVTTMIKISPFFAHAQPKQRLAFVSNPSPKPPQSGDPGPRSGPLIGHPHLPAPLRVPHLWLPETPPVTREQPDDDKSAQRRLAKRLFISFYFPFFFALLFFLLLLSLFLWVLGPFHSFLLSLFLLLSMPGACYVTLLKP</sequence>
<proteinExistence type="predicted"/>
<keyword evidence="2" id="KW-0472">Membrane</keyword>
<keyword evidence="2" id="KW-0812">Transmembrane</keyword>
<dbReference type="AlphaFoldDB" id="A0A2T4BWD1"/>
<organism evidence="3 4">
    <name type="scientific">Trichoderma longibrachiatum ATCC 18648</name>
    <dbReference type="NCBI Taxonomy" id="983965"/>
    <lineage>
        <taxon>Eukaryota</taxon>
        <taxon>Fungi</taxon>
        <taxon>Dikarya</taxon>
        <taxon>Ascomycota</taxon>
        <taxon>Pezizomycotina</taxon>
        <taxon>Sordariomycetes</taxon>
        <taxon>Hypocreomycetidae</taxon>
        <taxon>Hypocreales</taxon>
        <taxon>Hypocreaceae</taxon>
        <taxon>Trichoderma</taxon>
    </lineage>
</organism>
<name>A0A2T4BWD1_TRILO</name>
<reference evidence="3 4" key="1">
    <citation type="submission" date="2016-07" db="EMBL/GenBank/DDBJ databases">
        <title>Multiple horizontal gene transfer events from other fungi enriched the ability of initially mycotrophic Trichoderma (Ascomycota) to feed on dead plant biomass.</title>
        <authorList>
            <consortium name="DOE Joint Genome Institute"/>
            <person name="Aerts A."/>
            <person name="Atanasova L."/>
            <person name="Chenthamara K."/>
            <person name="Zhang J."/>
            <person name="Grujic M."/>
            <person name="Henrissat B."/>
            <person name="Kuo A."/>
            <person name="Salamov A."/>
            <person name="Lipzen A."/>
            <person name="Labutti K."/>
            <person name="Barry K."/>
            <person name="Miao Y."/>
            <person name="Rahimi M.J."/>
            <person name="Shen Q."/>
            <person name="Grigoriev I.V."/>
            <person name="Kubicek C.P."/>
            <person name="Druzhinina I.S."/>
        </authorList>
    </citation>
    <scope>NUCLEOTIDE SEQUENCE [LARGE SCALE GENOMIC DNA]</scope>
    <source>
        <strain evidence="3 4">ATCC 18648</strain>
    </source>
</reference>
<feature type="compositionally biased region" description="Polar residues" evidence="1">
    <location>
        <begin position="21"/>
        <end position="32"/>
    </location>
</feature>
<feature type="region of interest" description="Disordered" evidence="1">
    <location>
        <begin position="66"/>
        <end position="90"/>
    </location>
</feature>
<dbReference type="Proteomes" id="UP000240760">
    <property type="component" value="Unassembled WGS sequence"/>
</dbReference>
<gene>
    <name evidence="3" type="ORF">M440DRAFT_135382</name>
</gene>